<feature type="binding site" evidence="8">
    <location>
        <position position="264"/>
    </location>
    <ligand>
        <name>Na(+)</name>
        <dbReference type="ChEBI" id="CHEBI:29101"/>
        <label>1</label>
    </ligand>
</feature>
<feature type="binding site" evidence="8">
    <location>
        <position position="265"/>
    </location>
    <ligand>
        <name>Na(+)</name>
        <dbReference type="ChEBI" id="CHEBI:29101"/>
        <label>1</label>
    </ligand>
</feature>
<dbReference type="InterPro" id="IPR000175">
    <property type="entry name" value="Na/ntran_symport"/>
</dbReference>
<dbReference type="PANTHER" id="PTHR11616:SF265">
    <property type="entry name" value="TRANSPORTER"/>
    <property type="match status" value="1"/>
</dbReference>
<comment type="similarity">
    <text evidence="2">Belongs to the sodium:neurotransmitter symporter (SNF) (TC 2.A.22) family.</text>
</comment>
<dbReference type="PROSITE" id="PS50267">
    <property type="entry name" value="NA_NEUROTRAN_SYMP_3"/>
    <property type="match status" value="2"/>
</dbReference>
<keyword evidence="3" id="KW-0813">Transport</keyword>
<evidence type="ECO:0000256" key="9">
    <source>
        <dbReference type="SAM" id="Phobius"/>
    </source>
</evidence>
<dbReference type="SUPFAM" id="SSF161070">
    <property type="entry name" value="SNF-like"/>
    <property type="match status" value="1"/>
</dbReference>
<feature type="transmembrane region" description="Helical" evidence="9">
    <location>
        <begin position="190"/>
        <end position="215"/>
    </location>
</feature>
<dbReference type="PANTHER" id="PTHR11616">
    <property type="entry name" value="SODIUM/CHLORIDE DEPENDENT TRANSPORTER"/>
    <property type="match status" value="1"/>
</dbReference>
<proteinExistence type="inferred from homology"/>
<comment type="subcellular location">
    <subcellularLocation>
        <location evidence="1">Membrane</location>
        <topology evidence="1">Multi-pass membrane protein</topology>
    </subcellularLocation>
</comment>
<evidence type="ECO:0000256" key="3">
    <source>
        <dbReference type="ARBA" id="ARBA00022448"/>
    </source>
</evidence>
<keyword evidence="4 9" id="KW-0812">Transmembrane</keyword>
<dbReference type="GO" id="GO:0005332">
    <property type="term" value="F:gamma-aminobutyric acid:sodium:chloride symporter activity"/>
    <property type="evidence" value="ECO:0007669"/>
    <property type="project" value="TreeGrafter"/>
</dbReference>
<organism evidence="10">
    <name type="scientific">Timema monikensis</name>
    <dbReference type="NCBI Taxonomy" id="170555"/>
    <lineage>
        <taxon>Eukaryota</taxon>
        <taxon>Metazoa</taxon>
        <taxon>Ecdysozoa</taxon>
        <taxon>Arthropoda</taxon>
        <taxon>Hexapoda</taxon>
        <taxon>Insecta</taxon>
        <taxon>Pterygota</taxon>
        <taxon>Neoptera</taxon>
        <taxon>Polyneoptera</taxon>
        <taxon>Phasmatodea</taxon>
        <taxon>Timematodea</taxon>
        <taxon>Timematoidea</taxon>
        <taxon>Timematidae</taxon>
        <taxon>Timema</taxon>
    </lineage>
</organism>
<name>A0A7R9HNW9_9NEOP</name>
<evidence type="ECO:0000256" key="7">
    <source>
        <dbReference type="ARBA" id="ARBA00023136"/>
    </source>
</evidence>
<feature type="transmembrane region" description="Helical" evidence="9">
    <location>
        <begin position="323"/>
        <end position="345"/>
    </location>
</feature>
<feature type="binding site" evidence="8">
    <location>
        <position position="196"/>
    </location>
    <ligand>
        <name>Na(+)</name>
        <dbReference type="ChEBI" id="CHEBI:29101"/>
        <label>1</label>
    </ligand>
</feature>
<keyword evidence="5" id="KW-0769">Symport</keyword>
<keyword evidence="8" id="KW-0915">Sodium</keyword>
<evidence type="ECO:0000256" key="8">
    <source>
        <dbReference type="PIRSR" id="PIRSR600175-1"/>
    </source>
</evidence>
<feature type="transmembrane region" description="Helical" evidence="9">
    <location>
        <begin position="235"/>
        <end position="262"/>
    </location>
</feature>
<evidence type="ECO:0000256" key="2">
    <source>
        <dbReference type="ARBA" id="ARBA00006459"/>
    </source>
</evidence>
<evidence type="ECO:0000313" key="10">
    <source>
        <dbReference type="EMBL" id="CAD7429282.1"/>
    </source>
</evidence>
<evidence type="ECO:0000256" key="4">
    <source>
        <dbReference type="ARBA" id="ARBA00022692"/>
    </source>
</evidence>
<accession>A0A7R9HNW9</accession>
<dbReference type="GO" id="GO:0043005">
    <property type="term" value="C:neuron projection"/>
    <property type="evidence" value="ECO:0007669"/>
    <property type="project" value="TreeGrafter"/>
</dbReference>
<reference evidence="10" key="1">
    <citation type="submission" date="2020-11" db="EMBL/GenBank/DDBJ databases">
        <authorList>
            <person name="Tran Van P."/>
        </authorList>
    </citation>
    <scope>NUCLEOTIDE SEQUENCE</scope>
</reference>
<feature type="binding site" evidence="8">
    <location>
        <position position="164"/>
    </location>
    <ligand>
        <name>Na(+)</name>
        <dbReference type="ChEBI" id="CHEBI:29101"/>
        <label>1</label>
    </ligand>
</feature>
<dbReference type="PRINTS" id="PR00176">
    <property type="entry name" value="NANEUSMPORT"/>
</dbReference>
<dbReference type="InterPro" id="IPR037272">
    <property type="entry name" value="SNS_sf"/>
</dbReference>
<keyword evidence="7 9" id="KW-0472">Membrane</keyword>
<dbReference type="EMBL" id="OB794024">
    <property type="protein sequence ID" value="CAD7429282.1"/>
    <property type="molecule type" value="Genomic_DNA"/>
</dbReference>
<keyword evidence="8" id="KW-0479">Metal-binding</keyword>
<sequence length="382" mass="42407">MAGIEAYCVQAWEMGGLVALRCKISANPLHYTASVTSLAWQHAAGLIVDIKANNIYVMLCCFRRRALQISEGVEYVGGIRWELAGTLLLVWIMCYFCIWKGVKWTGKVVYFTALFPYVLLTVLLIRGVTLPGAAEGIRFYISPNLSKLRESEVWIDAVTQIFFSYGLGLGTLVALGSYNKFTNNVYKDALIVCSVNSSTSVFAGFVIFSVVGFMAHEQQKPVAEVAASGPGLAFLAYPSAVLQLPGAPVWSCLFFLMLLCIGLDSQVCDIHKQLYFSFLLSSVLVVVSSTAEDGEIEGVFIFNIIQWTPIKYLDYEYPWWSHFLGWITALSSMLCIPGYMIYIWMKTPGDLAMKIKLLVRIEDDVAALRDKMSGVSPEITSI</sequence>
<feature type="transmembrane region" description="Helical" evidence="9">
    <location>
        <begin position="154"/>
        <end position="178"/>
    </location>
</feature>
<keyword evidence="6 9" id="KW-1133">Transmembrane helix</keyword>
<feature type="transmembrane region" description="Helical" evidence="9">
    <location>
        <begin position="114"/>
        <end position="134"/>
    </location>
</feature>
<feature type="transmembrane region" description="Helical" evidence="9">
    <location>
        <begin position="274"/>
        <end position="291"/>
    </location>
</feature>
<dbReference type="GO" id="GO:0046872">
    <property type="term" value="F:metal ion binding"/>
    <property type="evidence" value="ECO:0007669"/>
    <property type="project" value="UniProtKB-KW"/>
</dbReference>
<dbReference type="Pfam" id="PF00209">
    <property type="entry name" value="SNF"/>
    <property type="match status" value="2"/>
</dbReference>
<dbReference type="AlphaFoldDB" id="A0A7R9HNW9"/>
<feature type="transmembrane region" description="Helical" evidence="9">
    <location>
        <begin position="83"/>
        <end position="102"/>
    </location>
</feature>
<evidence type="ECO:0000256" key="5">
    <source>
        <dbReference type="ARBA" id="ARBA00022847"/>
    </source>
</evidence>
<gene>
    <name evidence="10" type="ORF">TMSB3V08_LOCUS6062</name>
</gene>
<evidence type="ECO:0000256" key="1">
    <source>
        <dbReference type="ARBA" id="ARBA00004141"/>
    </source>
</evidence>
<dbReference type="GO" id="GO:0005886">
    <property type="term" value="C:plasma membrane"/>
    <property type="evidence" value="ECO:0007669"/>
    <property type="project" value="TreeGrafter"/>
</dbReference>
<evidence type="ECO:0000256" key="6">
    <source>
        <dbReference type="ARBA" id="ARBA00022989"/>
    </source>
</evidence>
<protein>
    <submittedName>
        <fullName evidence="10">Uncharacterized protein</fullName>
    </submittedName>
</protein>